<dbReference type="GO" id="GO:0008641">
    <property type="term" value="F:ubiquitin-like modifier activating enzyme activity"/>
    <property type="evidence" value="ECO:0007669"/>
    <property type="project" value="InterPro"/>
</dbReference>
<dbReference type="EMBL" id="RBWV01000013">
    <property type="protein sequence ID" value="RKS72526.1"/>
    <property type="molecule type" value="Genomic_DNA"/>
</dbReference>
<evidence type="ECO:0000313" key="1">
    <source>
        <dbReference type="EMBL" id="RKS72526.1"/>
    </source>
</evidence>
<reference evidence="1 2" key="1">
    <citation type="submission" date="2018-10" db="EMBL/GenBank/DDBJ databases">
        <title>Genomic Encyclopedia of Archaeal and Bacterial Type Strains, Phase II (KMG-II): from individual species to whole genera.</title>
        <authorList>
            <person name="Goeker M."/>
        </authorList>
    </citation>
    <scope>NUCLEOTIDE SEQUENCE [LARGE SCALE GENOMIC DNA]</scope>
    <source>
        <strain evidence="1 2">RP-AC37</strain>
    </source>
</reference>
<evidence type="ECO:0000313" key="2">
    <source>
        <dbReference type="Proteomes" id="UP000281955"/>
    </source>
</evidence>
<protein>
    <submittedName>
        <fullName evidence="1">ThiF family protein</fullName>
    </submittedName>
</protein>
<proteinExistence type="predicted"/>
<gene>
    <name evidence="1" type="ORF">CLV35_2771</name>
</gene>
<dbReference type="InParanoid" id="A0A420XMM2"/>
<sequence length="353" mass="36396">MVHADRVHPVLKTALHLLWRDPGSVQLGVDPERAVVVQGLEPAERALLSGLDGSLDTVDLERSAARAGLVPERARALLALLLRAGALDDLGARAAPLAGWRGDVRARLAPDLASLSLLHPARTDGATALLEARSRRWVEVHGAGRVGAGVARLLAASGVGRVTVEDPARAGAADVSPLGLPAAAVGMPRGRAAEIAAAADTPLAERPAARASPDLAVLAGAGRPDQRTVDALVRAGVPHLLAGVRETVAVVGPLVVPGVTSCLRCLDLHRRDRDPGWPVLVAQLMAGGPDVEPCDTALAALGSAAAAAQVLANLDGARDGPARDGALEYSLPHGLLRRRSWSAHPLCGCRWVQ</sequence>
<dbReference type="InterPro" id="IPR035985">
    <property type="entry name" value="Ubiquitin-activating_enz"/>
</dbReference>
<accession>A0A420XMM2</accession>
<name>A0A420XMM2_9ACTN</name>
<keyword evidence="2" id="KW-1185">Reference proteome</keyword>
<dbReference type="SUPFAM" id="SSF69572">
    <property type="entry name" value="Activating enzymes of the ubiquitin-like proteins"/>
    <property type="match status" value="1"/>
</dbReference>
<dbReference type="Gene3D" id="3.40.50.720">
    <property type="entry name" value="NAD(P)-binding Rossmann-like Domain"/>
    <property type="match status" value="1"/>
</dbReference>
<dbReference type="Proteomes" id="UP000281955">
    <property type="component" value="Unassembled WGS sequence"/>
</dbReference>
<comment type="caution">
    <text evidence="1">The sequence shown here is derived from an EMBL/GenBank/DDBJ whole genome shotgun (WGS) entry which is preliminary data.</text>
</comment>
<dbReference type="AlphaFoldDB" id="A0A420XMM2"/>
<organism evidence="1 2">
    <name type="scientific">Motilibacter peucedani</name>
    <dbReference type="NCBI Taxonomy" id="598650"/>
    <lineage>
        <taxon>Bacteria</taxon>
        <taxon>Bacillati</taxon>
        <taxon>Actinomycetota</taxon>
        <taxon>Actinomycetes</taxon>
        <taxon>Motilibacterales</taxon>
        <taxon>Motilibacteraceae</taxon>
        <taxon>Motilibacter</taxon>
    </lineage>
</organism>